<dbReference type="InterPro" id="IPR038109">
    <property type="entry name" value="DNA_bind_recomb_sf"/>
</dbReference>
<evidence type="ECO:0000256" key="4">
    <source>
        <dbReference type="SAM" id="MobiDB-lite"/>
    </source>
</evidence>
<dbReference type="InterPro" id="IPR036162">
    <property type="entry name" value="Resolvase-like_N_sf"/>
</dbReference>
<dbReference type="InterPro" id="IPR011109">
    <property type="entry name" value="DNA_bind_recombinase_dom"/>
</dbReference>
<evidence type="ECO:0000313" key="7">
    <source>
        <dbReference type="EMBL" id="GAA1782175.1"/>
    </source>
</evidence>
<organism evidence="7 8">
    <name type="scientific">Nostocoides veronense</name>
    <dbReference type="NCBI Taxonomy" id="330836"/>
    <lineage>
        <taxon>Bacteria</taxon>
        <taxon>Bacillati</taxon>
        <taxon>Actinomycetota</taxon>
        <taxon>Actinomycetes</taxon>
        <taxon>Micrococcales</taxon>
        <taxon>Intrasporangiaceae</taxon>
        <taxon>Nostocoides</taxon>
    </lineage>
</organism>
<gene>
    <name evidence="7" type="ORF">GCM10009811_04610</name>
</gene>
<proteinExistence type="predicted"/>
<dbReference type="SUPFAM" id="SSF53041">
    <property type="entry name" value="Resolvase-like"/>
    <property type="match status" value="1"/>
</dbReference>
<accession>A0ABP4XKY0</accession>
<name>A0ABP4XKY0_9MICO</name>
<dbReference type="Gene3D" id="3.90.1750.20">
    <property type="entry name" value="Putative Large Serine Recombinase, Chain B, Domain 2"/>
    <property type="match status" value="1"/>
</dbReference>
<evidence type="ECO:0000256" key="3">
    <source>
        <dbReference type="SAM" id="Coils"/>
    </source>
</evidence>
<dbReference type="Pfam" id="PF07508">
    <property type="entry name" value="Recombinase"/>
    <property type="match status" value="1"/>
</dbReference>
<evidence type="ECO:0000256" key="2">
    <source>
        <dbReference type="ARBA" id="ARBA00023172"/>
    </source>
</evidence>
<dbReference type="Proteomes" id="UP001499938">
    <property type="component" value="Unassembled WGS sequence"/>
</dbReference>
<dbReference type="Pfam" id="PF00239">
    <property type="entry name" value="Resolvase"/>
    <property type="match status" value="1"/>
</dbReference>
<feature type="coiled-coil region" evidence="3">
    <location>
        <begin position="368"/>
        <end position="411"/>
    </location>
</feature>
<evidence type="ECO:0000313" key="8">
    <source>
        <dbReference type="Proteomes" id="UP001499938"/>
    </source>
</evidence>
<protein>
    <submittedName>
        <fullName evidence="7">Recombinase family protein</fullName>
    </submittedName>
</protein>
<evidence type="ECO:0000259" key="6">
    <source>
        <dbReference type="PROSITE" id="PS51737"/>
    </source>
</evidence>
<dbReference type="Gene3D" id="3.40.50.1390">
    <property type="entry name" value="Resolvase, N-terminal catalytic domain"/>
    <property type="match status" value="1"/>
</dbReference>
<keyword evidence="2" id="KW-0233">DNA recombination</keyword>
<dbReference type="PROSITE" id="PS51736">
    <property type="entry name" value="RECOMBINASES_3"/>
    <property type="match status" value="1"/>
</dbReference>
<feature type="domain" description="Recombinase" evidence="6">
    <location>
        <begin position="158"/>
        <end position="286"/>
    </location>
</feature>
<dbReference type="PANTHER" id="PTHR30461:SF2">
    <property type="entry name" value="SERINE RECOMBINASE PINE-RELATED"/>
    <property type="match status" value="1"/>
</dbReference>
<dbReference type="PANTHER" id="PTHR30461">
    <property type="entry name" value="DNA-INVERTASE FROM LAMBDOID PROPHAGE"/>
    <property type="match status" value="1"/>
</dbReference>
<dbReference type="InterPro" id="IPR006119">
    <property type="entry name" value="Resolv_N"/>
</dbReference>
<reference evidence="8" key="1">
    <citation type="journal article" date="2019" name="Int. J. Syst. Evol. Microbiol.">
        <title>The Global Catalogue of Microorganisms (GCM) 10K type strain sequencing project: providing services to taxonomists for standard genome sequencing and annotation.</title>
        <authorList>
            <consortium name="The Broad Institute Genomics Platform"/>
            <consortium name="The Broad Institute Genome Sequencing Center for Infectious Disease"/>
            <person name="Wu L."/>
            <person name="Ma J."/>
        </authorList>
    </citation>
    <scope>NUCLEOTIDE SEQUENCE [LARGE SCALE GENOMIC DNA]</scope>
    <source>
        <strain evidence="8">JCM 15592</strain>
    </source>
</reference>
<feature type="region of interest" description="Disordered" evidence="4">
    <location>
        <begin position="233"/>
        <end position="254"/>
    </location>
</feature>
<keyword evidence="1" id="KW-0238">DNA-binding</keyword>
<dbReference type="InterPro" id="IPR050639">
    <property type="entry name" value="SSR_resolvase"/>
</dbReference>
<dbReference type="CDD" id="cd00338">
    <property type="entry name" value="Ser_Recombinase"/>
    <property type="match status" value="1"/>
</dbReference>
<keyword evidence="8" id="KW-1185">Reference proteome</keyword>
<dbReference type="SMART" id="SM00857">
    <property type="entry name" value="Resolvase"/>
    <property type="match status" value="1"/>
</dbReference>
<evidence type="ECO:0000259" key="5">
    <source>
        <dbReference type="PROSITE" id="PS51736"/>
    </source>
</evidence>
<dbReference type="RefSeq" id="WP_344080713.1">
    <property type="nucleotide sequence ID" value="NZ_BAAAPO010000007.1"/>
</dbReference>
<dbReference type="PROSITE" id="PS51737">
    <property type="entry name" value="RECOMBINASE_DNA_BIND"/>
    <property type="match status" value="1"/>
</dbReference>
<sequence>MSKRVVIYARLSQTSDESVSIARQLESAQQYAAARGWTVVGTFTDDGVSATHNKPTDRAGWRALLAASEPYDAVVIWKVDRLARRVLDFLNADAALQERDAGIVAVADPVDMTTPQGRAFATMLAVFAELEAAGISARVAAARRYLQRNGRVPGGTVPYGFQSVRNPDGAGYVLAQHPQESVAVCGMAERVLGGETIYGVSRWLAAEGIPSPTGKERWGHTTVERVLRHPALAGMTPYNPGNKKRQRGSGVLRDENGLPVIDESVAVLPLGEWRRLQHRLDHRVSPQSRPRATKSKTSGLLAGLLWCARCGDQRMWRGTVQGRAGYYCKKCHQVISNMEDVVVQEFLRAKGDDMPFSRVEEVRDAGSVAEIQHRMQEVGAELAQADNDDEVARLNEQLARLRELRRAARTATVHVVETPMGDSYAEAWAAAEDETAKRRVLSWGLERIWVSPGGAGKRSPAAKLERMRFEWLGPTNE</sequence>
<evidence type="ECO:0000256" key="1">
    <source>
        <dbReference type="ARBA" id="ARBA00023125"/>
    </source>
</evidence>
<keyword evidence="3" id="KW-0175">Coiled coil</keyword>
<feature type="domain" description="Resolvase/invertase-type recombinase catalytic" evidence="5">
    <location>
        <begin position="4"/>
        <end position="150"/>
    </location>
</feature>
<comment type="caution">
    <text evidence="7">The sequence shown here is derived from an EMBL/GenBank/DDBJ whole genome shotgun (WGS) entry which is preliminary data.</text>
</comment>
<dbReference type="EMBL" id="BAAAPO010000007">
    <property type="protein sequence ID" value="GAA1782175.1"/>
    <property type="molecule type" value="Genomic_DNA"/>
</dbReference>